<dbReference type="InterPro" id="IPR012337">
    <property type="entry name" value="RNaseH-like_sf"/>
</dbReference>
<dbReference type="Proteomes" id="UP000232688">
    <property type="component" value="Unassembled WGS sequence"/>
</dbReference>
<dbReference type="SUPFAM" id="SSF53098">
    <property type="entry name" value="Ribonuclease H-like"/>
    <property type="match status" value="1"/>
</dbReference>
<dbReference type="VEuPathDB" id="FungiDB:FUN_018874"/>
<dbReference type="VEuPathDB" id="FungiDB:RhiirFUN_009849"/>
<dbReference type="AlphaFoldDB" id="A0A2N0S4L7"/>
<dbReference type="InterPro" id="IPR032675">
    <property type="entry name" value="LRR_dom_sf"/>
</dbReference>
<dbReference type="Gene3D" id="3.80.10.10">
    <property type="entry name" value="Ribonuclease Inhibitor"/>
    <property type="match status" value="1"/>
</dbReference>
<evidence type="ECO:0000313" key="3">
    <source>
        <dbReference type="Proteomes" id="UP000232688"/>
    </source>
</evidence>
<organism evidence="2 3">
    <name type="scientific">Rhizophagus irregularis</name>
    <dbReference type="NCBI Taxonomy" id="588596"/>
    <lineage>
        <taxon>Eukaryota</taxon>
        <taxon>Fungi</taxon>
        <taxon>Fungi incertae sedis</taxon>
        <taxon>Mucoromycota</taxon>
        <taxon>Glomeromycotina</taxon>
        <taxon>Glomeromycetes</taxon>
        <taxon>Glomerales</taxon>
        <taxon>Glomeraceae</taxon>
        <taxon>Rhizophagus</taxon>
    </lineage>
</organism>
<feature type="compositionally biased region" description="Acidic residues" evidence="1">
    <location>
        <begin position="297"/>
        <end position="312"/>
    </location>
</feature>
<dbReference type="VEuPathDB" id="FungiDB:RhiirA1_532678"/>
<reference evidence="2 3" key="1">
    <citation type="submission" date="2017-10" db="EMBL/GenBank/DDBJ databases">
        <title>Extensive intraspecific genome diversity in a model arbuscular mycorrhizal fungus.</title>
        <authorList>
            <person name="Chen E.C.H."/>
            <person name="Morin E."/>
            <person name="Baudet D."/>
            <person name="Noel J."/>
            <person name="Ndikumana S."/>
            <person name="Charron P."/>
            <person name="St-Onge C."/>
            <person name="Giorgi J."/>
            <person name="Grigoriev I.V."/>
            <person name="Roux C."/>
            <person name="Martin F.M."/>
            <person name="Corradi N."/>
        </authorList>
    </citation>
    <scope>NUCLEOTIDE SEQUENCE [LARGE SCALE GENOMIC DNA]</scope>
    <source>
        <strain evidence="2 3">A1</strain>
    </source>
</reference>
<dbReference type="InterPro" id="IPR016024">
    <property type="entry name" value="ARM-type_fold"/>
</dbReference>
<proteinExistence type="predicted"/>
<accession>A0A2N0S4L7</accession>
<dbReference type="Gene3D" id="3.30.420.10">
    <property type="entry name" value="Ribonuclease H-like superfamily/Ribonuclease H"/>
    <property type="match status" value="1"/>
</dbReference>
<dbReference type="GO" id="GO:0003676">
    <property type="term" value="F:nucleic acid binding"/>
    <property type="evidence" value="ECO:0007669"/>
    <property type="project" value="InterPro"/>
</dbReference>
<reference evidence="2 3" key="2">
    <citation type="submission" date="2017-10" db="EMBL/GenBank/DDBJ databases">
        <title>Genome analyses suggest a sexual origin of heterokaryosis in a supposedly ancient asexual fungus.</title>
        <authorList>
            <person name="Corradi N."/>
            <person name="Sedzielewska K."/>
            <person name="Noel J."/>
            <person name="Charron P."/>
            <person name="Farinelli L."/>
            <person name="Marton T."/>
            <person name="Kruger M."/>
            <person name="Pelin A."/>
            <person name="Brachmann A."/>
            <person name="Corradi N."/>
        </authorList>
    </citation>
    <scope>NUCLEOTIDE SEQUENCE [LARGE SCALE GENOMIC DNA]</scope>
    <source>
        <strain evidence="2 3">A1</strain>
    </source>
</reference>
<feature type="region of interest" description="Disordered" evidence="1">
    <location>
        <begin position="258"/>
        <end position="282"/>
    </location>
</feature>
<name>A0A2N0S4L7_9GLOM</name>
<dbReference type="VEuPathDB" id="FungiDB:FUN_006888"/>
<comment type="caution">
    <text evidence="2">The sequence shown here is derived from an EMBL/GenBank/DDBJ whole genome shotgun (WGS) entry which is preliminary data.</text>
</comment>
<dbReference type="SUPFAM" id="SSF48371">
    <property type="entry name" value="ARM repeat"/>
    <property type="match status" value="1"/>
</dbReference>
<dbReference type="InterPro" id="IPR036397">
    <property type="entry name" value="RNaseH_sf"/>
</dbReference>
<gene>
    <name evidence="2" type="ORF">RhiirA1_532678</name>
</gene>
<dbReference type="VEuPathDB" id="FungiDB:RhiirFUN_009848"/>
<sequence length="808" mass="94565">MSSQLTVDCLNRIFKCLEEDKVNLHSCLLVNRFWCRASVEILWKNIWIFKFVDSSPHDLDVSLKVFETLVAFLPNESIDFLFENGISIPTTNQRSPLFNYVSFIKVLSIPHLIIGNVSYNKILTGNSKTNYLISHEILRMFMNHASLKKLAYCLIEDSRDNNVSDYFKLISNFISFPGAKDCLNNLSDLRCGSDISSEFFQQLSQICHNIQSLRVHFCCISKELNELFLSQKNLISVSFIKYGDYYYGDYFHNIGDDKDVDDGDDDDDDDDDYNDDDDDNDDDEVYVYSYSIRLNNNDDDDDDYDDDDDDDEDHKIHHNDQDWPKIASLLAKHSNTIKNLLLEYRHADFKEIQYITFPHLRILKLVICPEVNMLIKFLENNGRNLEELYVNRNDNSLHLAITEFCPNLKSLHTIFPRNEIEMLKLIFESCQQLESFLGICGHCFLGGKKLLEAVAKYSPESFRELKFHSHVTLGSNDLRSFFIGWKARKPQNPISLIISEESFKLDIKTGEMIARYKKLEVFKTRKEYTDCYPRLYGFQTNQQPHFSRIYQFCLPTPIINITQPHDLWIDRWIPDSILKDQLPSASSNLAHRHTLQFYTDETHSNTQIGACIQDWPSTRAELMGIFLALLVSPPNSIIHIYTDSQSAIHSINNVLQHKNARRLDLDSSYDNRFTHGSNEFRFMPQYNRTSIEQNIRKFIHKALHFRNYGAWSRLKSNIDCFVDKRFDYDWHTTWTTIKQIKFFKCASTKRNSLWSFIIKALHKELPIATPLKQQKPALYSDLKYQFCHKHEETNHLSTCTQTTDQNSF</sequence>
<dbReference type="EMBL" id="LLXH01000218">
    <property type="protein sequence ID" value="PKC70494.1"/>
    <property type="molecule type" value="Genomic_DNA"/>
</dbReference>
<evidence type="ECO:0000256" key="1">
    <source>
        <dbReference type="SAM" id="MobiDB-lite"/>
    </source>
</evidence>
<feature type="region of interest" description="Disordered" evidence="1">
    <location>
        <begin position="294"/>
        <end position="318"/>
    </location>
</feature>
<evidence type="ECO:0008006" key="4">
    <source>
        <dbReference type="Google" id="ProtNLM"/>
    </source>
</evidence>
<evidence type="ECO:0000313" key="2">
    <source>
        <dbReference type="EMBL" id="PKC70494.1"/>
    </source>
</evidence>
<protein>
    <recommendedName>
        <fullName evidence="4">F-box domain-containing protein</fullName>
    </recommendedName>
</protein>
<dbReference type="SUPFAM" id="SSF52047">
    <property type="entry name" value="RNI-like"/>
    <property type="match status" value="1"/>
</dbReference>